<keyword evidence="4" id="KW-0677">Repeat</keyword>
<feature type="repeat" description="Solcar" evidence="6">
    <location>
        <begin position="11"/>
        <end position="98"/>
    </location>
</feature>
<evidence type="ECO:0000313" key="7">
    <source>
        <dbReference type="EMBL" id="CAK9038951.1"/>
    </source>
</evidence>
<dbReference type="PANTHER" id="PTHR24089">
    <property type="entry name" value="SOLUTE CARRIER FAMILY 25"/>
    <property type="match status" value="1"/>
</dbReference>
<evidence type="ECO:0000256" key="6">
    <source>
        <dbReference type="PROSITE-ProRule" id="PRU00282"/>
    </source>
</evidence>
<keyword evidence="8" id="KW-1185">Reference proteome</keyword>
<evidence type="ECO:0000313" key="8">
    <source>
        <dbReference type="Proteomes" id="UP001642484"/>
    </source>
</evidence>
<dbReference type="Proteomes" id="UP001642484">
    <property type="component" value="Unassembled WGS sequence"/>
</dbReference>
<evidence type="ECO:0008006" key="9">
    <source>
        <dbReference type="Google" id="ProtNLM"/>
    </source>
</evidence>
<feature type="repeat" description="Solcar" evidence="6">
    <location>
        <begin position="105"/>
        <end position="195"/>
    </location>
</feature>
<keyword evidence="3 6" id="KW-0812">Transmembrane</keyword>
<accession>A0ABP0LID3</accession>
<evidence type="ECO:0000256" key="4">
    <source>
        <dbReference type="ARBA" id="ARBA00022737"/>
    </source>
</evidence>
<feature type="repeat" description="Solcar" evidence="6">
    <location>
        <begin position="426"/>
        <end position="513"/>
    </location>
</feature>
<organism evidence="7 8">
    <name type="scientific">Durusdinium trenchii</name>
    <dbReference type="NCBI Taxonomy" id="1381693"/>
    <lineage>
        <taxon>Eukaryota</taxon>
        <taxon>Sar</taxon>
        <taxon>Alveolata</taxon>
        <taxon>Dinophyceae</taxon>
        <taxon>Suessiales</taxon>
        <taxon>Symbiodiniaceae</taxon>
        <taxon>Durusdinium</taxon>
    </lineage>
</organism>
<comment type="subcellular location">
    <subcellularLocation>
        <location evidence="1">Membrane</location>
        <topology evidence="1">Multi-pass membrane protein</topology>
    </subcellularLocation>
</comment>
<comment type="caution">
    <text evidence="7">The sequence shown here is derived from an EMBL/GenBank/DDBJ whole genome shotgun (WGS) entry which is preliminary data.</text>
</comment>
<evidence type="ECO:0000256" key="1">
    <source>
        <dbReference type="ARBA" id="ARBA00004141"/>
    </source>
</evidence>
<proteinExistence type="predicted"/>
<dbReference type="InterPro" id="IPR018108">
    <property type="entry name" value="MCP_transmembrane"/>
</dbReference>
<feature type="repeat" description="Solcar" evidence="6">
    <location>
        <begin position="212"/>
        <end position="298"/>
    </location>
</feature>
<evidence type="ECO:0000256" key="3">
    <source>
        <dbReference type="ARBA" id="ARBA00022692"/>
    </source>
</evidence>
<sequence>MASSSSSRTRLSKGELLLAGAGAGVISKTMTAPLDRIRMIFQVHRKRSFTLEGFRQRGMNIVRAEGIFGLWRGNLAVILQVMPYAGLQFMTFDQYQQLLEPACSSPCLVRFVSGAAAGATATLFTYPLDLLRTQMAISMTSLWDRMPHSSYTAAAEEILRSEGIPGLYRGLMPTMLGILPHAGTSFLVFETLKPWTRRALGLWSERDLPIWARLCCGGVAGLVAQGASYPLHVVRRRMQVQRCIKGQNKYHSVLHALLTILRKEGFVKGLYKGSSLTLIKGPVSAACGFTANDFLKSILLGSAHSPERCPPRGWPDGCEVVRDPSKALKKLTPIDHLMTGGAAGAVAKTVIAPADRVKILYQTNNNRPFSWHGVRRTFFTIYTNTGVTGLWRGHCATLMQVIPKSATTYMTFDRYRHWISKSTTLDNVSIRFLAGALAGATATSLTYPLDMMRARMAAHWDMTPRYPNYFAAFERVLKDEGISSFYKGIRPTLMGIMPYAGLSFMAYETLKAHLVADEADVTVHQRLFCGACAGIFAQSTTYPLDIIRRRMQVHPGLYRNELHALRAIYRSEGLVGGLFKGVSMNWIKGPVAVGVSFTVNDILKKQLMQQHNF</sequence>
<dbReference type="InterPro" id="IPR002067">
    <property type="entry name" value="MCP"/>
</dbReference>
<dbReference type="PROSITE" id="PS50920">
    <property type="entry name" value="SOLCAR"/>
    <property type="match status" value="6"/>
</dbReference>
<reference evidence="7 8" key="1">
    <citation type="submission" date="2024-02" db="EMBL/GenBank/DDBJ databases">
        <authorList>
            <person name="Chen Y."/>
            <person name="Shah S."/>
            <person name="Dougan E. K."/>
            <person name="Thang M."/>
            <person name="Chan C."/>
        </authorList>
    </citation>
    <scope>NUCLEOTIDE SEQUENCE [LARGE SCALE GENOMIC DNA]</scope>
</reference>
<protein>
    <recommendedName>
        <fullName evidence="9">Mitochondrial carrier protein</fullName>
    </recommendedName>
</protein>
<gene>
    <name evidence="7" type="ORF">CCMP2556_LOCUS21220</name>
</gene>
<name>A0ABP0LID3_9DINO</name>
<feature type="repeat" description="Solcar" evidence="6">
    <location>
        <begin position="331"/>
        <end position="418"/>
    </location>
</feature>
<dbReference type="PRINTS" id="PR00926">
    <property type="entry name" value="MITOCARRIER"/>
</dbReference>
<evidence type="ECO:0000256" key="2">
    <source>
        <dbReference type="ARBA" id="ARBA00022448"/>
    </source>
</evidence>
<keyword evidence="5 6" id="KW-0472">Membrane</keyword>
<dbReference type="SUPFAM" id="SSF103506">
    <property type="entry name" value="Mitochondrial carrier"/>
    <property type="match status" value="2"/>
</dbReference>
<dbReference type="InterPro" id="IPR023395">
    <property type="entry name" value="MCP_dom_sf"/>
</dbReference>
<evidence type="ECO:0000256" key="5">
    <source>
        <dbReference type="ARBA" id="ARBA00023136"/>
    </source>
</evidence>
<feature type="repeat" description="Solcar" evidence="6">
    <location>
        <begin position="521"/>
        <end position="606"/>
    </location>
</feature>
<dbReference type="Pfam" id="PF00153">
    <property type="entry name" value="Mito_carr"/>
    <property type="match status" value="6"/>
</dbReference>
<dbReference type="EMBL" id="CAXAMN010012780">
    <property type="protein sequence ID" value="CAK9038951.1"/>
    <property type="molecule type" value="Genomic_DNA"/>
</dbReference>
<keyword evidence="2" id="KW-0813">Transport</keyword>
<dbReference type="Gene3D" id="1.50.40.10">
    <property type="entry name" value="Mitochondrial carrier domain"/>
    <property type="match status" value="2"/>
</dbReference>